<sequence length="146" mass="16704">MVYRFFSSGTLEENIYMRQLYKQQIAKISSNEDNCSGSYKMVKKQNSAIGKSYFLESEIRGIKAVLDFKPKLNQSMIKNIVERCNEYYSVEEIELPPSFNMEGVADSFSGENAEPSEEQKASHDPIMKELMQYGGVIDAHINDHLL</sequence>
<evidence type="ECO:0000313" key="1">
    <source>
        <dbReference type="EMBL" id="ETO19105.1"/>
    </source>
</evidence>
<gene>
    <name evidence="1" type="ORF">RFI_18133</name>
</gene>
<proteinExistence type="predicted"/>
<dbReference type="InterPro" id="IPR027417">
    <property type="entry name" value="P-loop_NTPase"/>
</dbReference>
<name>X6MYJ0_RETFI</name>
<evidence type="ECO:0000313" key="2">
    <source>
        <dbReference type="Proteomes" id="UP000023152"/>
    </source>
</evidence>
<dbReference type="EMBL" id="ASPP01014029">
    <property type="protein sequence ID" value="ETO19105.1"/>
    <property type="molecule type" value="Genomic_DNA"/>
</dbReference>
<comment type="caution">
    <text evidence="1">The sequence shown here is derived from an EMBL/GenBank/DDBJ whole genome shotgun (WGS) entry which is preliminary data.</text>
</comment>
<accession>X6MYJ0</accession>
<dbReference type="AlphaFoldDB" id="X6MYJ0"/>
<protein>
    <submittedName>
        <fullName evidence="1">Uncharacterized protein</fullName>
    </submittedName>
</protein>
<reference evidence="1 2" key="1">
    <citation type="journal article" date="2013" name="Curr. Biol.">
        <title>The Genome of the Foraminiferan Reticulomyxa filosa.</title>
        <authorList>
            <person name="Glockner G."/>
            <person name="Hulsmann N."/>
            <person name="Schleicher M."/>
            <person name="Noegel A.A."/>
            <person name="Eichinger L."/>
            <person name="Gallinger C."/>
            <person name="Pawlowski J."/>
            <person name="Sierra R."/>
            <person name="Euteneuer U."/>
            <person name="Pillet L."/>
            <person name="Moustafa A."/>
            <person name="Platzer M."/>
            <person name="Groth M."/>
            <person name="Szafranski K."/>
            <person name="Schliwa M."/>
        </authorList>
    </citation>
    <scope>NUCLEOTIDE SEQUENCE [LARGE SCALE GENOMIC DNA]</scope>
</reference>
<keyword evidence="2" id="KW-1185">Reference proteome</keyword>
<organism evidence="1 2">
    <name type="scientific">Reticulomyxa filosa</name>
    <dbReference type="NCBI Taxonomy" id="46433"/>
    <lineage>
        <taxon>Eukaryota</taxon>
        <taxon>Sar</taxon>
        <taxon>Rhizaria</taxon>
        <taxon>Retaria</taxon>
        <taxon>Foraminifera</taxon>
        <taxon>Monothalamids</taxon>
        <taxon>Reticulomyxidae</taxon>
        <taxon>Reticulomyxa</taxon>
    </lineage>
</organism>
<dbReference type="Gene3D" id="3.40.50.300">
    <property type="entry name" value="P-loop containing nucleotide triphosphate hydrolases"/>
    <property type="match status" value="1"/>
</dbReference>
<dbReference type="Proteomes" id="UP000023152">
    <property type="component" value="Unassembled WGS sequence"/>
</dbReference>